<dbReference type="AlphaFoldDB" id="A0A1Q3FTB1"/>
<evidence type="ECO:0000313" key="1">
    <source>
        <dbReference type="EMBL" id="JAV30692.1"/>
    </source>
</evidence>
<accession>A0A1Q3FTB1</accession>
<organism evidence="1">
    <name type="scientific">Culex tarsalis</name>
    <name type="common">Encephalitis mosquito</name>
    <dbReference type="NCBI Taxonomy" id="7177"/>
    <lineage>
        <taxon>Eukaryota</taxon>
        <taxon>Metazoa</taxon>
        <taxon>Ecdysozoa</taxon>
        <taxon>Arthropoda</taxon>
        <taxon>Hexapoda</taxon>
        <taxon>Insecta</taxon>
        <taxon>Pterygota</taxon>
        <taxon>Neoptera</taxon>
        <taxon>Endopterygota</taxon>
        <taxon>Diptera</taxon>
        <taxon>Nematocera</taxon>
        <taxon>Culicoidea</taxon>
        <taxon>Culicidae</taxon>
        <taxon>Culicinae</taxon>
        <taxon>Culicini</taxon>
        <taxon>Culex</taxon>
        <taxon>Culex</taxon>
    </lineage>
</organism>
<reference evidence="1" key="1">
    <citation type="submission" date="2017-01" db="EMBL/GenBank/DDBJ databases">
        <title>A deep insight into the sialotranscriptome of adult male and female Cluex tarsalis mosquitoes.</title>
        <authorList>
            <person name="Ribeiro J.M."/>
            <person name="Moreira F."/>
            <person name="Bernard K.A."/>
            <person name="Calvo E."/>
        </authorList>
    </citation>
    <scope>NUCLEOTIDE SEQUENCE</scope>
    <source>
        <strain evidence="1">Kern County</strain>
        <tissue evidence="1">Salivary glands</tissue>
    </source>
</reference>
<dbReference type="EMBL" id="GFDL01004353">
    <property type="protein sequence ID" value="JAV30692.1"/>
    <property type="molecule type" value="Transcribed_RNA"/>
</dbReference>
<sequence>MPCRPSPCCRPRCLPCKKFYPPGGPYLNSRCHPTCGPWFAMCEPCLPCGPRIPCCYGPGAPYGRIEFYDR</sequence>
<proteinExistence type="predicted"/>
<protein>
    <submittedName>
        <fullName evidence="1">Uncharacterized protein</fullName>
    </submittedName>
</protein>
<name>A0A1Q3FTB1_CULTA</name>